<dbReference type="InterPro" id="IPR049304">
    <property type="entry name" value="Gly_rich_dom"/>
</dbReference>
<gene>
    <name evidence="3" type="ORF">FOT62_11125</name>
</gene>
<dbReference type="RefSeq" id="WP_147881618.1">
    <property type="nucleotide sequence ID" value="NZ_VOUQ01000005.1"/>
</dbReference>
<feature type="region of interest" description="Disordered" evidence="1">
    <location>
        <begin position="267"/>
        <end position="286"/>
    </location>
</feature>
<accession>A0A5C7CG15</accession>
<comment type="caution">
    <text evidence="3">The sequence shown here is derived from an EMBL/GenBank/DDBJ whole genome shotgun (WGS) entry which is preliminary data.</text>
</comment>
<reference evidence="3 4" key="1">
    <citation type="submission" date="2019-07" db="EMBL/GenBank/DDBJ databases">
        <title>Serratia strains were isolated from fresh produce.</title>
        <authorList>
            <person name="Cho G.-S."/>
            <person name="Stein M."/>
            <person name="Lee W."/>
            <person name="Suh S.H."/>
            <person name="Franz C.M.A.P."/>
        </authorList>
    </citation>
    <scope>NUCLEOTIDE SEQUENCE [LARGE SCALE GENOMIC DNA]</scope>
    <source>
        <strain evidence="3 4">S16</strain>
    </source>
</reference>
<feature type="domain" description="Glycine-rich" evidence="2">
    <location>
        <begin position="119"/>
        <end position="318"/>
    </location>
</feature>
<protein>
    <recommendedName>
        <fullName evidence="2">Glycine-rich domain-containing protein</fullName>
    </recommendedName>
</protein>
<organism evidence="3 4">
    <name type="scientific">Serratia marcescens</name>
    <dbReference type="NCBI Taxonomy" id="615"/>
    <lineage>
        <taxon>Bacteria</taxon>
        <taxon>Pseudomonadati</taxon>
        <taxon>Pseudomonadota</taxon>
        <taxon>Gammaproteobacteria</taxon>
        <taxon>Enterobacterales</taxon>
        <taxon>Yersiniaceae</taxon>
        <taxon>Serratia</taxon>
    </lineage>
</organism>
<dbReference type="AlphaFoldDB" id="A0A5C7CG15"/>
<dbReference type="Proteomes" id="UP000321126">
    <property type="component" value="Unassembled WGS sequence"/>
</dbReference>
<evidence type="ECO:0000259" key="2">
    <source>
        <dbReference type="Pfam" id="PF21722"/>
    </source>
</evidence>
<proteinExistence type="predicted"/>
<name>A0A5C7CG15_SERMA</name>
<dbReference type="EMBL" id="VOUQ01000005">
    <property type="protein sequence ID" value="TXE34111.1"/>
    <property type="molecule type" value="Genomic_DNA"/>
</dbReference>
<sequence>MSKNEFLPFGTAANANVLPNADYLALPERSSGFNSGVAKSEQLNTVWRQASVIASTIAQFIADSSGNDVLDDGDLLTLQENLKLALNKQASGRLLRTSIYTKVGGIQYVSVDGGTATQTKATQFTALSGTAFVEIECQGGGAGGGGVSADGVNPAVAGGGGAGAYGLARFTAGFSTLAITVGDGGAGGAVGNNFGAAGGTSSVGTLMSSPGGVAGKGGEPTIAPFFNGGTAYSDDATGGNLLKVNGGNGSYGIAIGGQNAAGGGGGISKFGAGSPPTSNRPGFSAKNFGSGGSGAGAYSTSSSGFGGGAGAAGVVIIKEYA</sequence>
<evidence type="ECO:0000313" key="4">
    <source>
        <dbReference type="Proteomes" id="UP000321126"/>
    </source>
</evidence>
<dbReference type="Pfam" id="PF21722">
    <property type="entry name" value="Gly_rich_2"/>
    <property type="match status" value="1"/>
</dbReference>
<evidence type="ECO:0000313" key="3">
    <source>
        <dbReference type="EMBL" id="TXE34111.1"/>
    </source>
</evidence>
<evidence type="ECO:0000256" key="1">
    <source>
        <dbReference type="SAM" id="MobiDB-lite"/>
    </source>
</evidence>